<dbReference type="Pfam" id="PF00691">
    <property type="entry name" value="OmpA"/>
    <property type="match status" value="1"/>
</dbReference>
<dbReference type="GO" id="GO:0009279">
    <property type="term" value="C:cell outer membrane"/>
    <property type="evidence" value="ECO:0007669"/>
    <property type="project" value="UniProtKB-SubCell"/>
</dbReference>
<gene>
    <name evidence="8" type="ORF">SAMN06273570_0742</name>
</gene>
<dbReference type="InterPro" id="IPR036737">
    <property type="entry name" value="OmpA-like_sf"/>
</dbReference>
<comment type="subcellular location">
    <subcellularLocation>
        <location evidence="1">Cell outer membrane</location>
    </subcellularLocation>
</comment>
<keyword evidence="3" id="KW-0998">Cell outer membrane</keyword>
<keyword evidence="5" id="KW-0175">Coiled coil</keyword>
<evidence type="ECO:0000256" key="5">
    <source>
        <dbReference type="SAM" id="Coils"/>
    </source>
</evidence>
<dbReference type="EMBL" id="OCMY01000001">
    <property type="protein sequence ID" value="SOD36346.1"/>
    <property type="molecule type" value="Genomic_DNA"/>
</dbReference>
<keyword evidence="6" id="KW-1133">Transmembrane helix</keyword>
<evidence type="ECO:0000256" key="2">
    <source>
        <dbReference type="ARBA" id="ARBA00023136"/>
    </source>
</evidence>
<keyword evidence="2 4" id="KW-0472">Membrane</keyword>
<evidence type="ECO:0000313" key="9">
    <source>
        <dbReference type="Proteomes" id="UP000219271"/>
    </source>
</evidence>
<feature type="transmembrane region" description="Helical" evidence="6">
    <location>
        <begin position="323"/>
        <end position="344"/>
    </location>
</feature>
<feature type="domain" description="OmpA-like" evidence="7">
    <location>
        <begin position="418"/>
        <end position="535"/>
    </location>
</feature>
<evidence type="ECO:0000256" key="1">
    <source>
        <dbReference type="ARBA" id="ARBA00004442"/>
    </source>
</evidence>
<accession>A0A286BQB9</accession>
<dbReference type="PANTHER" id="PTHR30329:SF21">
    <property type="entry name" value="LIPOPROTEIN YIAD-RELATED"/>
    <property type="match status" value="1"/>
</dbReference>
<dbReference type="AlphaFoldDB" id="A0A286BQB9"/>
<evidence type="ECO:0000256" key="3">
    <source>
        <dbReference type="ARBA" id="ARBA00023237"/>
    </source>
</evidence>
<organism evidence="8 9">
    <name type="scientific">Candidatus Pantoea floridensis</name>
    <dbReference type="NCBI Taxonomy" id="1938870"/>
    <lineage>
        <taxon>Bacteria</taxon>
        <taxon>Pseudomonadati</taxon>
        <taxon>Pseudomonadota</taxon>
        <taxon>Gammaproteobacteria</taxon>
        <taxon>Enterobacterales</taxon>
        <taxon>Erwiniaceae</taxon>
        <taxon>Pantoea</taxon>
    </lineage>
</organism>
<protein>
    <submittedName>
        <fullName evidence="8">OmpA family protein</fullName>
    </submittedName>
</protein>
<dbReference type="OrthoDB" id="345640at2"/>
<dbReference type="PROSITE" id="PS51123">
    <property type="entry name" value="OMPA_2"/>
    <property type="match status" value="1"/>
</dbReference>
<dbReference type="PANTHER" id="PTHR30329">
    <property type="entry name" value="STATOR ELEMENT OF FLAGELLAR MOTOR COMPLEX"/>
    <property type="match status" value="1"/>
</dbReference>
<reference evidence="9" key="1">
    <citation type="submission" date="2017-09" db="EMBL/GenBank/DDBJ databases">
        <authorList>
            <person name="Varghese N."/>
            <person name="Submissions S."/>
        </authorList>
    </citation>
    <scope>NUCLEOTIDE SEQUENCE [LARGE SCALE GENOMIC DNA]</scope>
    <source>
        <strain evidence="9">JKS000234</strain>
    </source>
</reference>
<feature type="coiled-coil region" evidence="5">
    <location>
        <begin position="361"/>
        <end position="391"/>
    </location>
</feature>
<feature type="transmembrane region" description="Helical" evidence="6">
    <location>
        <begin position="32"/>
        <end position="50"/>
    </location>
</feature>
<dbReference type="Gene3D" id="3.30.1330.60">
    <property type="entry name" value="OmpA-like domain"/>
    <property type="match status" value="1"/>
</dbReference>
<dbReference type="CDD" id="cd07185">
    <property type="entry name" value="OmpA_C-like"/>
    <property type="match status" value="1"/>
</dbReference>
<sequence length="544" mass="60981">MSYQKLNMMLVAVALLITSALSWLQQDKLTGELLMFGFAVLAVLLIIKQLRWETRELPQPPKEPQPEPEQLSPVVLILGPYAEKWFTESNYTDSTRYCEKSTWLLIKNPDELACRLDYIKQHSPNTPIAAFFPFLPDGHETSALLNHHLLNWLRDFSGVISDIKIPCTIGIYAHISTELRKHSSSNASWSGELDFNRLQAQNMPDEINRLKNHLKNQDDSASDIQRAALGYDLLCWLEEQEISAALTKIFTHSTLKLSALLLCDYGHGFTRHGAWSIWLEERYAILPALGNRMPMPPLPAIKQRYLPKPAVVPVIPIYGKQPALLWSICLITLLLLTQIGVAGWQSLQQQKTYQHEIALLEEQRELSVARLNQKIAQLQQLDEQSQRCSAEVSLQNWGLSPCEAISRTLNKKMANLQAVKVVTSAGVIPLFDPGKSDISAKATPPLEEMAHKIAQAPGYRILIIGHSDSTGGDALNASLSLERADAVRHWLIKKNIDPSLIQVRGVGATEPMTSNVTAEGRQINRRVEMLLIPIENTKETILNG</sequence>
<dbReference type="SUPFAM" id="SSF103088">
    <property type="entry name" value="OmpA-like"/>
    <property type="match status" value="1"/>
</dbReference>
<name>A0A286BQB9_9GAMM</name>
<dbReference type="PRINTS" id="PR01021">
    <property type="entry name" value="OMPADOMAIN"/>
</dbReference>
<keyword evidence="6" id="KW-0812">Transmembrane</keyword>
<dbReference type="RefSeq" id="WP_097094646.1">
    <property type="nucleotide sequence ID" value="NZ_OCMY01000001.1"/>
</dbReference>
<dbReference type="InterPro" id="IPR006664">
    <property type="entry name" value="OMP_bac"/>
</dbReference>
<dbReference type="InterPro" id="IPR050330">
    <property type="entry name" value="Bact_OuterMem_StrucFunc"/>
</dbReference>
<evidence type="ECO:0000256" key="6">
    <source>
        <dbReference type="SAM" id="Phobius"/>
    </source>
</evidence>
<dbReference type="Proteomes" id="UP000219271">
    <property type="component" value="Unassembled WGS sequence"/>
</dbReference>
<keyword evidence="9" id="KW-1185">Reference proteome</keyword>
<dbReference type="InterPro" id="IPR006665">
    <property type="entry name" value="OmpA-like"/>
</dbReference>
<proteinExistence type="predicted"/>
<evidence type="ECO:0000256" key="4">
    <source>
        <dbReference type="PROSITE-ProRule" id="PRU00473"/>
    </source>
</evidence>
<evidence type="ECO:0000259" key="7">
    <source>
        <dbReference type="PROSITE" id="PS51123"/>
    </source>
</evidence>
<evidence type="ECO:0000313" key="8">
    <source>
        <dbReference type="EMBL" id="SOD36346.1"/>
    </source>
</evidence>